<dbReference type="InterPro" id="IPR035900">
    <property type="entry name" value="Colicin_E_sf"/>
</dbReference>
<evidence type="ECO:0000313" key="3">
    <source>
        <dbReference type="EMBL" id="APM39450.1"/>
    </source>
</evidence>
<dbReference type="Pfam" id="PF01320">
    <property type="entry name" value="Colicin_Pyocin"/>
    <property type="match status" value="1"/>
</dbReference>
<gene>
    <name evidence="3" type="ORF">BS101_12195</name>
</gene>
<dbReference type="Gene3D" id="1.10.1200.20">
    <property type="entry name" value="Colicin E immunity protein"/>
    <property type="match status" value="1"/>
</dbReference>
<proteinExistence type="inferred from homology"/>
<protein>
    <recommendedName>
        <fullName evidence="5">E9imm peptide</fullName>
    </recommendedName>
</protein>
<evidence type="ECO:0000256" key="2">
    <source>
        <dbReference type="ARBA" id="ARBA00023025"/>
    </source>
</evidence>
<accession>A0A1L5F9F1</accession>
<organism evidence="3 4">
    <name type="scientific">Clostridium kluyveri</name>
    <dbReference type="NCBI Taxonomy" id="1534"/>
    <lineage>
        <taxon>Bacteria</taxon>
        <taxon>Bacillati</taxon>
        <taxon>Bacillota</taxon>
        <taxon>Clostridia</taxon>
        <taxon>Eubacteriales</taxon>
        <taxon>Clostridiaceae</taxon>
        <taxon>Clostridium</taxon>
    </lineage>
</organism>
<dbReference type="OrthoDB" id="6555806at2"/>
<dbReference type="AlphaFoldDB" id="A0A1L5F9F1"/>
<evidence type="ECO:0008006" key="5">
    <source>
        <dbReference type="Google" id="ProtNLM"/>
    </source>
</evidence>
<dbReference type="SUPFAM" id="SSF47345">
    <property type="entry name" value="Colicin E immunity proteins"/>
    <property type="match status" value="1"/>
</dbReference>
<name>A0A1L5F9F1_CLOKL</name>
<sequence length="71" mass="8295">MLEKLTREELISLVSKIVECEGTEEEIDEMIEIVKRNVPHPEVSDLIYWNEEELTPKQIVDIALAYKPIQL</sequence>
<dbReference type="GO" id="GO:0015643">
    <property type="term" value="F:toxic substance binding"/>
    <property type="evidence" value="ECO:0007669"/>
    <property type="project" value="InterPro"/>
</dbReference>
<dbReference type="RefSeq" id="WP_073539073.1">
    <property type="nucleotide sequence ID" value="NZ_CP018335.1"/>
</dbReference>
<dbReference type="Proteomes" id="UP000184604">
    <property type="component" value="Chromosome"/>
</dbReference>
<dbReference type="EMBL" id="CP018335">
    <property type="protein sequence ID" value="APM39450.1"/>
    <property type="molecule type" value="Genomic_DNA"/>
</dbReference>
<keyword evidence="2" id="KW-0079">Bacteriocin immunity</keyword>
<evidence type="ECO:0000256" key="1">
    <source>
        <dbReference type="ARBA" id="ARBA00009346"/>
    </source>
</evidence>
<dbReference type="InterPro" id="IPR000290">
    <property type="entry name" value="Colicin_pyocin"/>
</dbReference>
<comment type="similarity">
    <text evidence="1">Belongs to the colicins ColE2/ColE8/ColE9 and pyocins S1/S2 family.</text>
</comment>
<reference evidence="3 4" key="1">
    <citation type="submission" date="2016-12" db="EMBL/GenBank/DDBJ databases">
        <title>Complete genome sequence of Clostridium kluyveri JZZ isolated from the pit mud of a Chinese flavor liquor-making factory.</title>
        <authorList>
            <person name="Wang Y."/>
        </authorList>
    </citation>
    <scope>NUCLEOTIDE SEQUENCE [LARGE SCALE GENOMIC DNA]</scope>
    <source>
        <strain evidence="3 4">JZZ</strain>
    </source>
</reference>
<dbReference type="GO" id="GO:0030153">
    <property type="term" value="P:bacteriocin immunity"/>
    <property type="evidence" value="ECO:0007669"/>
    <property type="project" value="UniProtKB-KW"/>
</dbReference>
<evidence type="ECO:0000313" key="4">
    <source>
        <dbReference type="Proteomes" id="UP000184604"/>
    </source>
</evidence>